<feature type="compositionally biased region" description="Low complexity" evidence="1">
    <location>
        <begin position="12"/>
        <end position="21"/>
    </location>
</feature>
<evidence type="ECO:0000256" key="1">
    <source>
        <dbReference type="SAM" id="MobiDB-lite"/>
    </source>
</evidence>
<dbReference type="EMBL" id="CAQQ02115621">
    <property type="status" value="NOT_ANNOTATED_CDS"/>
    <property type="molecule type" value="Genomic_DNA"/>
</dbReference>
<dbReference type="HOGENOM" id="CLU_1590541_0_0_1"/>
<dbReference type="Proteomes" id="UP000015102">
    <property type="component" value="Unassembled WGS sequence"/>
</dbReference>
<protein>
    <submittedName>
        <fullName evidence="2">Uncharacterized protein</fullName>
    </submittedName>
</protein>
<sequence length="168" mass="18242">MSEINDLAMGRTTTTTTTTTTHPIEATSPQEALNEFIRKSMENLVDTPGEGPVMVTFPDGEVHEDLSIANINNIKNELANGTSSLTTNNNGTLSSTVKFEEKRSKSASKTKVMTDGVTTEQETSNSAQMKRLQAGDIDYKEAKQTSAVRNRLEMDGITAEQNAAQIQV</sequence>
<evidence type="ECO:0000313" key="2">
    <source>
        <dbReference type="EnsemblMetazoa" id="MESCA003123-PA"/>
    </source>
</evidence>
<reference evidence="2" key="2">
    <citation type="submission" date="2015-06" db="UniProtKB">
        <authorList>
            <consortium name="EnsemblMetazoa"/>
        </authorList>
    </citation>
    <scope>IDENTIFICATION</scope>
</reference>
<evidence type="ECO:0000313" key="3">
    <source>
        <dbReference type="Proteomes" id="UP000015102"/>
    </source>
</evidence>
<organism evidence="2 3">
    <name type="scientific">Megaselia scalaris</name>
    <name type="common">Humpbacked fly</name>
    <name type="synonym">Phora scalaris</name>
    <dbReference type="NCBI Taxonomy" id="36166"/>
    <lineage>
        <taxon>Eukaryota</taxon>
        <taxon>Metazoa</taxon>
        <taxon>Ecdysozoa</taxon>
        <taxon>Arthropoda</taxon>
        <taxon>Hexapoda</taxon>
        <taxon>Insecta</taxon>
        <taxon>Pterygota</taxon>
        <taxon>Neoptera</taxon>
        <taxon>Endopterygota</taxon>
        <taxon>Diptera</taxon>
        <taxon>Brachycera</taxon>
        <taxon>Muscomorpha</taxon>
        <taxon>Platypezoidea</taxon>
        <taxon>Phoridae</taxon>
        <taxon>Megaseliini</taxon>
        <taxon>Megaselia</taxon>
    </lineage>
</organism>
<dbReference type="EnsemblMetazoa" id="MESCA003123-RA">
    <property type="protein sequence ID" value="MESCA003123-PA"/>
    <property type="gene ID" value="MESCA003123"/>
</dbReference>
<keyword evidence="3" id="KW-1185">Reference proteome</keyword>
<dbReference type="AlphaFoldDB" id="T1GI56"/>
<proteinExistence type="predicted"/>
<reference evidence="3" key="1">
    <citation type="submission" date="2013-02" db="EMBL/GenBank/DDBJ databases">
        <authorList>
            <person name="Hughes D."/>
        </authorList>
    </citation>
    <scope>NUCLEOTIDE SEQUENCE</scope>
    <source>
        <strain>Durham</strain>
        <strain evidence="3">NC isolate 2 -- Noor lab</strain>
    </source>
</reference>
<feature type="region of interest" description="Disordered" evidence="1">
    <location>
        <begin position="101"/>
        <end position="127"/>
    </location>
</feature>
<name>T1GI56_MEGSC</name>
<feature type="region of interest" description="Disordered" evidence="1">
    <location>
        <begin position="1"/>
        <end position="22"/>
    </location>
</feature>
<feature type="compositionally biased region" description="Polar residues" evidence="1">
    <location>
        <begin position="107"/>
        <end position="127"/>
    </location>
</feature>
<accession>T1GI56</accession>